<evidence type="ECO:0000259" key="5">
    <source>
        <dbReference type="SMART" id="SM00237"/>
    </source>
</evidence>
<keyword evidence="4" id="KW-0813">Transport</keyword>
<evidence type="ECO:0000313" key="6">
    <source>
        <dbReference type="EMBL" id="WMS86807.1"/>
    </source>
</evidence>
<dbReference type="GO" id="GO:0030001">
    <property type="term" value="P:metal ion transport"/>
    <property type="evidence" value="ECO:0007669"/>
    <property type="project" value="TreeGrafter"/>
</dbReference>
<keyword evidence="3" id="KW-0106">Calcium</keyword>
<dbReference type="SUPFAM" id="SSF141072">
    <property type="entry name" value="CalX-like"/>
    <property type="match status" value="2"/>
</dbReference>
<dbReference type="GO" id="GO:0016020">
    <property type="term" value="C:membrane"/>
    <property type="evidence" value="ECO:0007669"/>
    <property type="project" value="InterPro"/>
</dbReference>
<keyword evidence="2" id="KW-0677">Repeat</keyword>
<name>A0AA51RSL1_9GAMM</name>
<reference evidence="6 7" key="1">
    <citation type="submission" date="2023-08" db="EMBL/GenBank/DDBJ databases">
        <title>Pleionea litopenaei sp. nov., isolated from stomach of juvenile Litopenaeus vannamei.</title>
        <authorList>
            <person name="Rho A.M."/>
            <person name="Hwang C.Y."/>
        </authorList>
    </citation>
    <scope>NUCLEOTIDE SEQUENCE [LARGE SCALE GENOMIC DNA]</scope>
    <source>
        <strain evidence="6 7">HL-JVS1</strain>
    </source>
</reference>
<accession>A0AA51RSL1</accession>
<protein>
    <submittedName>
        <fullName evidence="6">M20/M25/M40 family metallo-hydrolase</fullName>
    </submittedName>
</protein>
<dbReference type="Gene3D" id="2.60.40.2030">
    <property type="match status" value="2"/>
</dbReference>
<evidence type="ECO:0000256" key="1">
    <source>
        <dbReference type="ARBA" id="ARBA00022729"/>
    </source>
</evidence>
<proteinExistence type="predicted"/>
<evidence type="ECO:0000256" key="2">
    <source>
        <dbReference type="ARBA" id="ARBA00022737"/>
    </source>
</evidence>
<dbReference type="Pfam" id="PF04389">
    <property type="entry name" value="Peptidase_M28"/>
    <property type="match status" value="1"/>
</dbReference>
<gene>
    <name evidence="6" type="ORF">Q9312_16425</name>
</gene>
<dbReference type="InterPro" id="IPR007484">
    <property type="entry name" value="Peptidase_M28"/>
</dbReference>
<feature type="domain" description="Calx-beta" evidence="5">
    <location>
        <begin position="538"/>
        <end position="634"/>
    </location>
</feature>
<feature type="domain" description="Calx-beta" evidence="5">
    <location>
        <begin position="427"/>
        <end position="525"/>
    </location>
</feature>
<keyword evidence="4" id="KW-0406">Ion transport</keyword>
<evidence type="ECO:0000256" key="3">
    <source>
        <dbReference type="ARBA" id="ARBA00022837"/>
    </source>
</evidence>
<dbReference type="RefSeq" id="WP_309201952.1">
    <property type="nucleotide sequence ID" value="NZ_CP133548.1"/>
</dbReference>
<dbReference type="Pfam" id="PF03160">
    <property type="entry name" value="Calx-beta"/>
    <property type="match status" value="2"/>
</dbReference>
<dbReference type="SUPFAM" id="SSF53187">
    <property type="entry name" value="Zn-dependent exopeptidases"/>
    <property type="match status" value="1"/>
</dbReference>
<dbReference type="InterPro" id="IPR051171">
    <property type="entry name" value="CaCA"/>
</dbReference>
<keyword evidence="1" id="KW-0732">Signal</keyword>
<dbReference type="InterPro" id="IPR003644">
    <property type="entry name" value="Calx_beta"/>
</dbReference>
<dbReference type="EMBL" id="CP133548">
    <property type="protein sequence ID" value="WMS86807.1"/>
    <property type="molecule type" value="Genomic_DNA"/>
</dbReference>
<sequence>MSFVNTKLVHSVVAVSCVVGSLALLSISPVTYANEMNADMVKRSISSLKSPSDYAIVSIGNDALLSMKKSDASRLAIEPLSNLSKNKDDVALIKLPNANVDALSRYMHENHRRCGGYVWHQSLEKAQTYIRQLNSNTHRLLVEYTIDNDDTVNEMLMQVVSSNLSSTVGSMGSYNNRYYTASSGVEASQWLKSHWENITFTRDDIMVELFEHAGWDQPSVIVTIVGETIPEEVVVIGGHLDSINGSSSNRETARAPGHDDNASGIAVVTETLRAMVTGGYKPARTVKIMGYAAEEVGLRGSGEIAEMFADDNIDVVGVAQFDMTGFKGTADKDIVFMTDYTNADQNQFMMDLLDHYFPQVQYGTGLCGYGCSDHASWYANGFAASMPFESNFNDYNSDIHTSNDNHFDANHATNFVNLSIAFVGELAKGNADSDNYQSQSTVEFESGNVEVIEQQTLSISIQRTGLFDREASVNYRTISGTAVAGEDFVAVEGTLNWTVNDAASKVIEVEALAVTEDKEFTIELTDASGNAVLGEVVTVNVSLLNNSTSAVSFKQSTIQVPESTASNIVIQRVGEIDMPATVRYVSVNGTAIAGINYEATSGVIEWAAGDDSDKTISIGTYKVDESETFTLELRSASGNAVIDGNDKITITIQNTPVDDTNGSSGGVFGILLTLPLLLLGWRRKRSH</sequence>
<evidence type="ECO:0000313" key="7">
    <source>
        <dbReference type="Proteomes" id="UP001239782"/>
    </source>
</evidence>
<keyword evidence="7" id="KW-1185">Reference proteome</keyword>
<dbReference type="Gene3D" id="3.40.630.10">
    <property type="entry name" value="Zn peptidases"/>
    <property type="match status" value="1"/>
</dbReference>
<dbReference type="PANTHER" id="PTHR11878:SF65">
    <property type="entry name" value="NA_CA-EXCHANGE PROTEIN, ISOFORM G"/>
    <property type="match status" value="1"/>
</dbReference>
<dbReference type="Proteomes" id="UP001239782">
    <property type="component" value="Chromosome"/>
</dbReference>
<dbReference type="SMART" id="SM00237">
    <property type="entry name" value="Calx_beta"/>
    <property type="match status" value="2"/>
</dbReference>
<organism evidence="6 7">
    <name type="scientific">Pleionea litopenaei</name>
    <dbReference type="NCBI Taxonomy" id="3070815"/>
    <lineage>
        <taxon>Bacteria</taxon>
        <taxon>Pseudomonadati</taxon>
        <taxon>Pseudomonadota</taxon>
        <taxon>Gammaproteobacteria</taxon>
        <taxon>Oceanospirillales</taxon>
        <taxon>Pleioneaceae</taxon>
        <taxon>Pleionea</taxon>
    </lineage>
</organism>
<dbReference type="PANTHER" id="PTHR11878">
    <property type="entry name" value="SODIUM/CALCIUM EXCHANGER"/>
    <property type="match status" value="1"/>
</dbReference>
<dbReference type="InterPro" id="IPR038081">
    <property type="entry name" value="CalX-like_sf"/>
</dbReference>
<dbReference type="KEGG" id="plei:Q9312_16425"/>
<dbReference type="GO" id="GO:0007154">
    <property type="term" value="P:cell communication"/>
    <property type="evidence" value="ECO:0007669"/>
    <property type="project" value="InterPro"/>
</dbReference>
<dbReference type="AlphaFoldDB" id="A0AA51RSL1"/>
<evidence type="ECO:0000256" key="4">
    <source>
        <dbReference type="ARBA" id="ARBA00023065"/>
    </source>
</evidence>